<dbReference type="InterPro" id="IPR002559">
    <property type="entry name" value="Transposase_11"/>
</dbReference>
<dbReference type="RefSeq" id="WP_380578669.1">
    <property type="nucleotide sequence ID" value="NZ_JBHSQJ010000005.1"/>
</dbReference>
<reference evidence="5" key="1">
    <citation type="journal article" date="2019" name="Int. J. Syst. Evol. Microbiol.">
        <title>The Global Catalogue of Microorganisms (GCM) 10K type strain sequencing project: providing services to taxonomists for standard genome sequencing and annotation.</title>
        <authorList>
            <consortium name="The Broad Institute Genomics Platform"/>
            <consortium name="The Broad Institute Genome Sequencing Center for Infectious Disease"/>
            <person name="Wu L."/>
            <person name="Ma J."/>
        </authorList>
    </citation>
    <scope>NUCLEOTIDE SEQUENCE [LARGE SCALE GENOMIC DNA]</scope>
    <source>
        <strain evidence="5">JCM 4816</strain>
    </source>
</reference>
<protein>
    <submittedName>
        <fullName evidence="4">IS5 family transposase</fullName>
    </submittedName>
</protein>
<feature type="domain" description="Transposase IS4-like" evidence="2">
    <location>
        <begin position="96"/>
        <end position="285"/>
    </location>
</feature>
<evidence type="ECO:0000259" key="2">
    <source>
        <dbReference type="Pfam" id="PF01609"/>
    </source>
</evidence>
<feature type="region of interest" description="Disordered" evidence="1">
    <location>
        <begin position="108"/>
        <end position="140"/>
    </location>
</feature>
<gene>
    <name evidence="4" type="ORF">ACFP3V_01195</name>
</gene>
<dbReference type="Proteomes" id="UP001596174">
    <property type="component" value="Unassembled WGS sequence"/>
</dbReference>
<feature type="domain" description="Insertion element IS402-like" evidence="3">
    <location>
        <begin position="6"/>
        <end position="79"/>
    </location>
</feature>
<organism evidence="4 5">
    <name type="scientific">Streptacidiphilus monticola</name>
    <dbReference type="NCBI Taxonomy" id="2161674"/>
    <lineage>
        <taxon>Bacteria</taxon>
        <taxon>Bacillati</taxon>
        <taxon>Actinomycetota</taxon>
        <taxon>Actinomycetes</taxon>
        <taxon>Kitasatosporales</taxon>
        <taxon>Streptomycetaceae</taxon>
        <taxon>Streptacidiphilus</taxon>
    </lineage>
</organism>
<evidence type="ECO:0000313" key="4">
    <source>
        <dbReference type="EMBL" id="MFC5905841.1"/>
    </source>
</evidence>
<keyword evidence="5" id="KW-1185">Reference proteome</keyword>
<dbReference type="EMBL" id="JBHSQJ010000005">
    <property type="protein sequence ID" value="MFC5905841.1"/>
    <property type="molecule type" value="Genomic_DNA"/>
</dbReference>
<dbReference type="Pfam" id="PF13340">
    <property type="entry name" value="DUF4096"/>
    <property type="match status" value="1"/>
</dbReference>
<dbReference type="PANTHER" id="PTHR30007">
    <property type="entry name" value="PHP DOMAIN PROTEIN"/>
    <property type="match status" value="1"/>
</dbReference>
<dbReference type="NCBIfam" id="NF033580">
    <property type="entry name" value="transpos_IS5_3"/>
    <property type="match status" value="1"/>
</dbReference>
<sequence>MARGDLTDAQWAVLEPLLPVGVKPGRPAVHGKRQLINGIRFRTRTGIPWRDLPERYGPWETVYGFFRRWQRNGSWHRIFEQLQTRTHAKGLITWDVSVDSTVARAHQHAAGARKRGMPRSSRPGACSPEPDDHGLGRSRGGLTTKIHLAVEQAQRPLSLVITAGQRGDSPQFQVVLGRIRVPRLGSGRPRTRPDKVRADKAYGSRANRAYLRRRGIQCTIPEKRDQIANRHKRGSHGGRPPKFDKDDYKERHAVECGINRLKRHRAVATRYDKLAVRYEATVLVAAINEWL</sequence>
<evidence type="ECO:0000313" key="5">
    <source>
        <dbReference type="Proteomes" id="UP001596174"/>
    </source>
</evidence>
<dbReference type="Pfam" id="PF01609">
    <property type="entry name" value="DDE_Tnp_1"/>
    <property type="match status" value="1"/>
</dbReference>
<comment type="caution">
    <text evidence="4">The sequence shown here is derived from an EMBL/GenBank/DDBJ whole genome shotgun (WGS) entry which is preliminary data.</text>
</comment>
<evidence type="ECO:0000256" key="1">
    <source>
        <dbReference type="SAM" id="MobiDB-lite"/>
    </source>
</evidence>
<proteinExistence type="predicted"/>
<dbReference type="InterPro" id="IPR025161">
    <property type="entry name" value="IS402-like_dom"/>
</dbReference>
<name>A0ABW1FYL9_9ACTN</name>
<evidence type="ECO:0000259" key="3">
    <source>
        <dbReference type="Pfam" id="PF13340"/>
    </source>
</evidence>
<feature type="region of interest" description="Disordered" evidence="1">
    <location>
        <begin position="227"/>
        <end position="246"/>
    </location>
</feature>
<dbReference type="PANTHER" id="PTHR30007:SF1">
    <property type="entry name" value="BLR1914 PROTEIN"/>
    <property type="match status" value="1"/>
</dbReference>
<accession>A0ABW1FYL9</accession>
<feature type="compositionally biased region" description="Basic residues" evidence="1">
    <location>
        <begin position="108"/>
        <end position="117"/>
    </location>
</feature>